<feature type="domain" description="PH" evidence="2">
    <location>
        <begin position="46"/>
        <end position="145"/>
    </location>
</feature>
<dbReference type="PROSITE" id="PS50003">
    <property type="entry name" value="PH_DOMAIN"/>
    <property type="match status" value="1"/>
</dbReference>
<evidence type="ECO:0000256" key="1">
    <source>
        <dbReference type="SAM" id="MobiDB-lite"/>
    </source>
</evidence>
<accession>A0ABM0MAQ5</accession>
<organism evidence="3 4">
    <name type="scientific">Saccoglossus kowalevskii</name>
    <name type="common">Acorn worm</name>
    <dbReference type="NCBI Taxonomy" id="10224"/>
    <lineage>
        <taxon>Eukaryota</taxon>
        <taxon>Metazoa</taxon>
        <taxon>Hemichordata</taxon>
        <taxon>Enteropneusta</taxon>
        <taxon>Harrimaniidae</taxon>
        <taxon>Saccoglossus</taxon>
    </lineage>
</organism>
<evidence type="ECO:0000259" key="2">
    <source>
        <dbReference type="PROSITE" id="PS50003"/>
    </source>
</evidence>
<protein>
    <submittedName>
        <fullName evidence="4">TBC1 domain family member 2B-like</fullName>
    </submittedName>
</protein>
<dbReference type="InterPro" id="IPR001849">
    <property type="entry name" value="PH_domain"/>
</dbReference>
<dbReference type="SUPFAM" id="SSF50729">
    <property type="entry name" value="PH domain-like"/>
    <property type="match status" value="1"/>
</dbReference>
<dbReference type="SMART" id="SM00233">
    <property type="entry name" value="PH"/>
    <property type="match status" value="1"/>
</dbReference>
<evidence type="ECO:0000313" key="4">
    <source>
        <dbReference type="RefSeq" id="XP_006817096.1"/>
    </source>
</evidence>
<dbReference type="Pfam" id="PF15413">
    <property type="entry name" value="PH_11"/>
    <property type="match status" value="1"/>
</dbReference>
<dbReference type="Proteomes" id="UP000694865">
    <property type="component" value="Unplaced"/>
</dbReference>
<dbReference type="Gene3D" id="2.30.29.30">
    <property type="entry name" value="Pleckstrin-homology domain (PH domain)/Phosphotyrosine-binding domain (PTB)"/>
    <property type="match status" value="1"/>
</dbReference>
<feature type="compositionally biased region" description="Basic and acidic residues" evidence="1">
    <location>
        <begin position="26"/>
        <end position="42"/>
    </location>
</feature>
<reference evidence="4" key="1">
    <citation type="submission" date="2025-08" db="UniProtKB">
        <authorList>
            <consortium name="RefSeq"/>
        </authorList>
    </citation>
    <scope>IDENTIFICATION</scope>
    <source>
        <tissue evidence="4">Testes</tissue>
    </source>
</reference>
<dbReference type="GeneID" id="102801525"/>
<evidence type="ECO:0000313" key="3">
    <source>
        <dbReference type="Proteomes" id="UP000694865"/>
    </source>
</evidence>
<dbReference type="RefSeq" id="XP_006817096.1">
    <property type="nucleotide sequence ID" value="XM_006817033.1"/>
</dbReference>
<keyword evidence="3" id="KW-1185">Reference proteome</keyword>
<sequence>MASDVPTGTLISFDDDDSLNKPSINEPKDVKEKPKEDDISTKESSKSKLCGYLDKLGAKGLIRAFKTRWFIYEPRRCQLYYYRTPQDLAPLGSIDIANATFTFDLNNTEKMGQFNIVTKNRVYQLQAKDNATMMYWLQELQERRRDYSRIRTCQSRDSNVASVS</sequence>
<gene>
    <name evidence="4" type="primary">LOC102801525</name>
</gene>
<dbReference type="InterPro" id="IPR011993">
    <property type="entry name" value="PH-like_dom_sf"/>
</dbReference>
<feature type="non-terminal residue" evidence="4">
    <location>
        <position position="164"/>
    </location>
</feature>
<proteinExistence type="predicted"/>
<feature type="region of interest" description="Disordered" evidence="1">
    <location>
        <begin position="1"/>
        <end position="42"/>
    </location>
</feature>
<dbReference type="CDD" id="cd01265">
    <property type="entry name" value="PH_TBC1D2A"/>
    <property type="match status" value="1"/>
</dbReference>
<name>A0ABM0MAQ5_SACKO</name>